<dbReference type="NCBIfam" id="NF040894">
    <property type="entry name" value="puhB_PGC"/>
    <property type="match status" value="1"/>
</dbReference>
<dbReference type="InterPro" id="IPR005182">
    <property type="entry name" value="YdbS-like_PH"/>
</dbReference>
<evidence type="ECO:0000313" key="5">
    <source>
        <dbReference type="Proteomes" id="UP001229955"/>
    </source>
</evidence>
<evidence type="ECO:0000313" key="3">
    <source>
        <dbReference type="EMBL" id="WKW10901.1"/>
    </source>
</evidence>
<dbReference type="EMBL" id="CP130613">
    <property type="protein sequence ID" value="WKW13810.1"/>
    <property type="molecule type" value="Genomic_DNA"/>
</dbReference>
<protein>
    <submittedName>
        <fullName evidence="3">Photosynthetic complex putative assembly protein PuhB</fullName>
    </submittedName>
</protein>
<feature type="domain" description="YdbS-like PH" evidence="2">
    <location>
        <begin position="109"/>
        <end position="158"/>
    </location>
</feature>
<feature type="transmembrane region" description="Helical" evidence="1">
    <location>
        <begin position="88"/>
        <end position="106"/>
    </location>
</feature>
<gene>
    <name evidence="3" type="primary">puhB</name>
    <name evidence="3" type="ORF">Strain138_000134</name>
    <name evidence="4" type="ORF">Strain318_000134</name>
</gene>
<evidence type="ECO:0000256" key="1">
    <source>
        <dbReference type="SAM" id="Phobius"/>
    </source>
</evidence>
<proteinExistence type="predicted"/>
<evidence type="ECO:0000313" key="4">
    <source>
        <dbReference type="EMBL" id="WKW13810.1"/>
    </source>
</evidence>
<name>A0AA49Q3I0_9BACT</name>
<dbReference type="EMBL" id="CP130612">
    <property type="protein sequence ID" value="WKW10901.1"/>
    <property type="molecule type" value="Genomic_DNA"/>
</dbReference>
<dbReference type="KEGG" id="pspc:Strain318_000134"/>
<dbReference type="RefSeq" id="WP_367886611.1">
    <property type="nucleotide sequence ID" value="NZ_CP130612.1"/>
</dbReference>
<reference evidence="3" key="1">
    <citation type="submission" date="2023-07" db="EMBL/GenBank/DDBJ databases">
        <authorList>
            <person name="Haufschild T."/>
            <person name="Kallscheuer N."/>
            <person name="Hammer J."/>
            <person name="Kohn T."/>
            <person name="Kabuu M."/>
            <person name="Jogler M."/>
            <person name="Wohfarth N."/>
            <person name="Heuer A."/>
            <person name="Rohde M."/>
            <person name="van Teeseling M.C.F."/>
            <person name="Jogler C."/>
        </authorList>
    </citation>
    <scope>NUCLEOTIDE SEQUENCE</scope>
    <source>
        <strain evidence="3">Strain 138</strain>
        <strain evidence="4">Strain 318</strain>
    </source>
</reference>
<keyword evidence="1" id="KW-1133">Transmembrane helix</keyword>
<dbReference type="AlphaFoldDB" id="A0AA49Q3I0"/>
<keyword evidence="1" id="KW-0812">Transmembrane</keyword>
<feature type="transmembrane region" description="Helical" evidence="1">
    <location>
        <begin position="51"/>
        <end position="68"/>
    </location>
</feature>
<organism evidence="3">
    <name type="scientific">Pseudogemmatithrix spongiicola</name>
    <dbReference type="NCBI Taxonomy" id="3062599"/>
    <lineage>
        <taxon>Bacteria</taxon>
        <taxon>Pseudomonadati</taxon>
        <taxon>Gemmatimonadota</taxon>
        <taxon>Gemmatimonadia</taxon>
        <taxon>Gemmatimonadales</taxon>
        <taxon>Gemmatimonadaceae</taxon>
        <taxon>Pseudogemmatithrix</taxon>
    </lineage>
</organism>
<accession>A0AA49Q3I0</accession>
<accession>A0AA49JX69</accession>
<evidence type="ECO:0000259" key="2">
    <source>
        <dbReference type="Pfam" id="PF03703"/>
    </source>
</evidence>
<keyword evidence="1" id="KW-0472">Membrane</keyword>
<keyword evidence="5" id="KW-1185">Reference proteome</keyword>
<dbReference type="InterPro" id="IPR054839">
    <property type="entry name" value="puhB_PGC"/>
</dbReference>
<dbReference type="Proteomes" id="UP001229955">
    <property type="component" value="Chromosome"/>
</dbReference>
<dbReference type="Pfam" id="PF03703">
    <property type="entry name" value="bPH_2"/>
    <property type="match status" value="1"/>
</dbReference>
<sequence length="209" mass="22941">MTATALPPGVSDAVRDLPRARLRGVNEPLPPGERVLWEGAPDARAVARHLFFVRPLAAYLAVMVLWWVGVNRAEIGTASFWATLGTQLLLSGGLLFGAWWFARAIAGGTTYAITDKRIVMRFGVVFPLTINVPLHYVQGASARQFPDRTGQIAVKLGTKEKLAWIVLFPHVRPWTFNNPEPLLRGLKDPVKVGEILREAVMAVPAKESA</sequence>